<name>A0A5C6G1T1_METRR</name>
<organism evidence="1 2">
    <name type="scientific">Metarhizium rileyi (strain RCEF 4871)</name>
    <name type="common">Nomuraea rileyi</name>
    <dbReference type="NCBI Taxonomy" id="1649241"/>
    <lineage>
        <taxon>Eukaryota</taxon>
        <taxon>Fungi</taxon>
        <taxon>Dikarya</taxon>
        <taxon>Ascomycota</taxon>
        <taxon>Pezizomycotina</taxon>
        <taxon>Sordariomycetes</taxon>
        <taxon>Hypocreomycetidae</taxon>
        <taxon>Hypocreales</taxon>
        <taxon>Clavicipitaceae</taxon>
        <taxon>Metarhizium</taxon>
    </lineage>
</organism>
<evidence type="ECO:0000313" key="1">
    <source>
        <dbReference type="EMBL" id="TWU71732.1"/>
    </source>
</evidence>
<reference evidence="2" key="1">
    <citation type="submission" date="2018-12" db="EMBL/GenBank/DDBJ databases">
        <title>The complete genome of Metarhizium rileyi, a key fungal pathogen of Lepidoptera.</title>
        <authorList>
            <person name="Binneck E."/>
            <person name="Lastra C.C.L."/>
            <person name="Sosa-Gomez D.R."/>
        </authorList>
    </citation>
    <scope>NUCLEOTIDE SEQUENCE [LARGE SCALE GENOMIC DNA]</scope>
    <source>
        <strain evidence="2">Cep018-CH2</strain>
    </source>
</reference>
<sequence>MAETTTACHEKVEAAVRNFRKKLRGRHTHLPSGEAVAELKKHFTPSTKEDIHHEEDALDDGDDCEKAAQISQKELRRVFDRFDKYLEGIMSRTVSQANEQENEISFLKFLLGATLSVLRAEYRKQYGVNRHERHNPLLKNPYNDLLSTIRRDLRHFFANTGSSALLAQDSQVDQVIDAFEFGCRLLESQRGPPRNIANLIPFNNRTFLSLLRNHRYQGAEEYITKELTRELMERSDQANSQRLSKDSESISPVNMVAANLNYRLNPVDIEELLEIFVPEADVTPPIFPPVSAWYP</sequence>
<protein>
    <submittedName>
        <fullName evidence="1">Uncharacterized protein</fullName>
    </submittedName>
</protein>
<comment type="caution">
    <text evidence="1">The sequence shown here is derived from an EMBL/GenBank/DDBJ whole genome shotgun (WGS) entry which is preliminary data.</text>
</comment>
<accession>A0A5C6G1T1</accession>
<proteinExistence type="predicted"/>
<gene>
    <name evidence="1" type="ORF">ED733_002439</name>
</gene>
<dbReference type="Proteomes" id="UP000317257">
    <property type="component" value="Unassembled WGS sequence"/>
</dbReference>
<dbReference type="EMBL" id="SBHS01000038">
    <property type="protein sequence ID" value="TWU71732.1"/>
    <property type="molecule type" value="Genomic_DNA"/>
</dbReference>
<dbReference type="AlphaFoldDB" id="A0A5C6G1T1"/>
<evidence type="ECO:0000313" key="2">
    <source>
        <dbReference type="Proteomes" id="UP000317257"/>
    </source>
</evidence>